<evidence type="ECO:0000256" key="6">
    <source>
        <dbReference type="ARBA" id="ARBA00023154"/>
    </source>
</evidence>
<keyword evidence="3 8" id="KW-0808">Transferase</keyword>
<keyword evidence="5" id="KW-0220">Diaminopimelate biosynthesis</keyword>
<dbReference type="Pfam" id="PF14805">
    <property type="entry name" value="THDPS_N_2"/>
    <property type="match status" value="1"/>
</dbReference>
<dbReference type="InterPro" id="IPR037133">
    <property type="entry name" value="THP_succinylTrfase_N_sf"/>
</dbReference>
<feature type="domain" description="Tetrahydrodipicolinate-N-succinyltransferase chain A" evidence="7">
    <location>
        <begin position="2"/>
        <end position="57"/>
    </location>
</feature>
<dbReference type="Gene3D" id="1.10.166.10">
    <property type="entry name" value="Tetrahydrodipicolinate-N-succinyltransferase, N-terminal domain"/>
    <property type="match status" value="1"/>
</dbReference>
<evidence type="ECO:0000256" key="1">
    <source>
        <dbReference type="ARBA" id="ARBA00007274"/>
    </source>
</evidence>
<evidence type="ECO:0000256" key="3">
    <source>
        <dbReference type="ARBA" id="ARBA00022679"/>
    </source>
</evidence>
<dbReference type="InterPro" id="IPR011004">
    <property type="entry name" value="Trimer_LpxA-like_sf"/>
</dbReference>
<dbReference type="EC" id="2.3.1.117" evidence="8"/>
<dbReference type="InterPro" id="IPR023180">
    <property type="entry name" value="THP_succinylTrfase_dom1"/>
</dbReference>
<evidence type="ECO:0000313" key="8">
    <source>
        <dbReference type="EMBL" id="MCA9756362.1"/>
    </source>
</evidence>
<dbReference type="GO" id="GO:0008666">
    <property type="term" value="F:2,3,4,5-tetrahydropyridine-2,6-dicarboxylate N-succinyltransferase activity"/>
    <property type="evidence" value="ECO:0007669"/>
    <property type="project" value="UniProtKB-EC"/>
</dbReference>
<name>A0A956NBZ3_UNCEI</name>
<dbReference type="PANTHER" id="PTHR43300">
    <property type="entry name" value="ACETYLTRANSFERASE"/>
    <property type="match status" value="1"/>
</dbReference>
<dbReference type="PROSITE" id="PS00101">
    <property type="entry name" value="HEXAPEP_TRANSFERASES"/>
    <property type="match status" value="1"/>
</dbReference>
<comment type="caution">
    <text evidence="8">The sequence shown here is derived from an EMBL/GenBank/DDBJ whole genome shotgun (WGS) entry which is preliminary data.</text>
</comment>
<dbReference type="GO" id="GO:0019877">
    <property type="term" value="P:diaminopimelate biosynthetic process"/>
    <property type="evidence" value="ECO:0007669"/>
    <property type="project" value="UniProtKB-KW"/>
</dbReference>
<dbReference type="Proteomes" id="UP000739538">
    <property type="component" value="Unassembled WGS sequence"/>
</dbReference>
<organism evidence="8 9">
    <name type="scientific">Eiseniibacteriota bacterium</name>
    <dbReference type="NCBI Taxonomy" id="2212470"/>
    <lineage>
        <taxon>Bacteria</taxon>
        <taxon>Candidatus Eiseniibacteriota</taxon>
    </lineage>
</organism>
<reference evidence="8" key="2">
    <citation type="journal article" date="2021" name="Microbiome">
        <title>Successional dynamics and alternative stable states in a saline activated sludge microbial community over 9 years.</title>
        <authorList>
            <person name="Wang Y."/>
            <person name="Ye J."/>
            <person name="Ju F."/>
            <person name="Liu L."/>
            <person name="Boyd J.A."/>
            <person name="Deng Y."/>
            <person name="Parks D.H."/>
            <person name="Jiang X."/>
            <person name="Yin X."/>
            <person name="Woodcroft B.J."/>
            <person name="Tyson G.W."/>
            <person name="Hugenholtz P."/>
            <person name="Polz M.F."/>
            <person name="Zhang T."/>
        </authorList>
    </citation>
    <scope>NUCLEOTIDE SEQUENCE</scope>
    <source>
        <strain evidence="8">HKST-UBA02</strain>
    </source>
</reference>
<comment type="similarity">
    <text evidence="1">Belongs to the transferase hexapeptide repeat family.</text>
</comment>
<dbReference type="EMBL" id="JAGQHS010000050">
    <property type="protein sequence ID" value="MCA9756362.1"/>
    <property type="molecule type" value="Genomic_DNA"/>
</dbReference>
<protein>
    <submittedName>
        <fullName evidence="8">2,3,4,5-tetrahydropyridine-2,6-dicarboxylate N-succinyltransferase</fullName>
        <ecNumber evidence="8">2.3.1.117</ecNumber>
    </submittedName>
</protein>
<evidence type="ECO:0000256" key="4">
    <source>
        <dbReference type="ARBA" id="ARBA00022737"/>
    </source>
</evidence>
<dbReference type="Gene3D" id="2.160.10.10">
    <property type="entry name" value="Hexapeptide repeat proteins"/>
    <property type="match status" value="1"/>
</dbReference>
<dbReference type="GO" id="GO:0009085">
    <property type="term" value="P:lysine biosynthetic process"/>
    <property type="evidence" value="ECO:0007669"/>
    <property type="project" value="UniProtKB-KW"/>
</dbReference>
<evidence type="ECO:0000256" key="2">
    <source>
        <dbReference type="ARBA" id="ARBA00022605"/>
    </source>
</evidence>
<evidence type="ECO:0000256" key="5">
    <source>
        <dbReference type="ARBA" id="ARBA00022915"/>
    </source>
</evidence>
<accession>A0A956NBZ3</accession>
<dbReference type="InterPro" id="IPR050179">
    <property type="entry name" value="Trans_hexapeptide_repeat"/>
</dbReference>
<evidence type="ECO:0000313" key="9">
    <source>
        <dbReference type="Proteomes" id="UP000739538"/>
    </source>
</evidence>
<keyword evidence="4" id="KW-0677">Repeat</keyword>
<keyword evidence="2" id="KW-0028">Amino-acid biosynthesis</keyword>
<dbReference type="Pfam" id="PF14602">
    <property type="entry name" value="Hexapep_2"/>
    <property type="match status" value="1"/>
</dbReference>
<dbReference type="AlphaFoldDB" id="A0A956NBZ3"/>
<dbReference type="NCBIfam" id="NF008808">
    <property type="entry name" value="PRK11830.1"/>
    <property type="match status" value="1"/>
</dbReference>
<proteinExistence type="inferred from homology"/>
<gene>
    <name evidence="8" type="ORF">KDA27_11220</name>
</gene>
<dbReference type="SUPFAM" id="SSF51161">
    <property type="entry name" value="Trimeric LpxA-like enzymes"/>
    <property type="match status" value="1"/>
</dbReference>
<keyword evidence="8" id="KW-0012">Acyltransferase</keyword>
<sequence length="265" mass="27719">MEAAWRDPGLRETAETRAAVDAAWAALDRGEIRVAEKSPSGDWVVNVWVKEAILLRFASVPAEPFSVGPFHYRDKVPLKTDPAAAGIRVVPPATIRYGAFLEEGVVCMPSYVNVGAWVGSGTMIDTWATVGSCAQVGRNVHVSGGVGIGGVLEPMQAAPVIVEDHAFLGSRVVLTEGVRVGAGAVLGAGVILTGSTPIVDVTGSEPSIVKGMVPPRAVVIPGTMPKRFPAGEYGVPAALVIGMRKPSTDEKTSLNETLREFPIAT</sequence>
<keyword evidence="6" id="KW-0457">Lysine biosynthesis</keyword>
<dbReference type="PANTHER" id="PTHR43300:SF10">
    <property type="entry name" value="2,3,4,5-TETRAHYDROPYRIDINE-2,6-DICARBOXYLATE N-ACETYLTRANSFERASE"/>
    <property type="match status" value="1"/>
</dbReference>
<dbReference type="CDD" id="cd03350">
    <property type="entry name" value="LbH_THP_succinylT"/>
    <property type="match status" value="1"/>
</dbReference>
<reference evidence="8" key="1">
    <citation type="submission" date="2020-04" db="EMBL/GenBank/DDBJ databases">
        <authorList>
            <person name="Zhang T."/>
        </authorList>
    </citation>
    <scope>NUCLEOTIDE SEQUENCE</scope>
    <source>
        <strain evidence="8">HKST-UBA02</strain>
    </source>
</reference>
<dbReference type="InterPro" id="IPR018357">
    <property type="entry name" value="Hexapep_transf_CS"/>
</dbReference>
<dbReference type="InterPro" id="IPR001451">
    <property type="entry name" value="Hexapep"/>
</dbReference>
<evidence type="ECO:0000259" key="7">
    <source>
        <dbReference type="Pfam" id="PF14805"/>
    </source>
</evidence>